<sequence length="42" mass="4861">MIVAIRKFYRYFAACQNASGRTIIHVFVKYGVYYCIRPLGNG</sequence>
<proteinExistence type="predicted"/>
<dbReference type="EMBL" id="ABWZ01000013">
    <property type="protein sequence ID" value="EEB26909.1"/>
    <property type="molecule type" value="Genomic_DNA"/>
</dbReference>
<dbReference type="Proteomes" id="UP000004849">
    <property type="component" value="Unassembled WGS sequence"/>
</dbReference>
<evidence type="ECO:0000313" key="1">
    <source>
        <dbReference type="EMBL" id="EEB26909.1"/>
    </source>
</evidence>
<name>B6VT25_9BACT</name>
<protein>
    <submittedName>
        <fullName evidence="1">Uncharacterized protein</fullName>
    </submittedName>
</protein>
<evidence type="ECO:0000313" key="2">
    <source>
        <dbReference type="Proteomes" id="UP000004849"/>
    </source>
</evidence>
<gene>
    <name evidence="1" type="ORF">BACDOR_00595</name>
</gene>
<reference evidence="1 2" key="1">
    <citation type="submission" date="2008-10" db="EMBL/GenBank/DDBJ databases">
        <title>Draft genome sequence of Bacteroides dorei (DSM 17855).</title>
        <authorList>
            <person name="Sudarsanam P."/>
            <person name="Ley R."/>
            <person name="Guruge J."/>
            <person name="Turnbaugh P.J."/>
            <person name="Mahowald M."/>
            <person name="Liep D."/>
            <person name="Gordon J."/>
        </authorList>
    </citation>
    <scope>NUCLEOTIDE SEQUENCE [LARGE SCALE GENOMIC DNA]</scope>
    <source>
        <strain evidence="1 2">DSM 17855</strain>
    </source>
</reference>
<dbReference type="AlphaFoldDB" id="B6VT25"/>
<reference evidence="1 2" key="2">
    <citation type="submission" date="2008-10" db="EMBL/GenBank/DDBJ databases">
        <authorList>
            <person name="Fulton L."/>
            <person name="Clifton S."/>
            <person name="Fulton B."/>
            <person name="Xu J."/>
            <person name="Minx P."/>
            <person name="Pepin K.H."/>
            <person name="Johnson M."/>
            <person name="Thiruvilangam P."/>
            <person name="Bhonagiri V."/>
            <person name="Nash W.E."/>
            <person name="Mardis E.R."/>
            <person name="Wilson R.K."/>
        </authorList>
    </citation>
    <scope>NUCLEOTIDE SEQUENCE [LARGE SCALE GENOMIC DNA]</scope>
    <source>
        <strain evidence="1 2">DSM 17855</strain>
    </source>
</reference>
<dbReference type="HOGENOM" id="CLU_213314_0_0_10"/>
<accession>B6VT25</accession>
<organism evidence="1 2">
    <name type="scientific">Phocaeicola dorei DSM 17855</name>
    <dbReference type="NCBI Taxonomy" id="483217"/>
    <lineage>
        <taxon>Bacteria</taxon>
        <taxon>Pseudomonadati</taxon>
        <taxon>Bacteroidota</taxon>
        <taxon>Bacteroidia</taxon>
        <taxon>Bacteroidales</taxon>
        <taxon>Bacteroidaceae</taxon>
        <taxon>Phocaeicola</taxon>
    </lineage>
</organism>